<evidence type="ECO:0000313" key="2">
    <source>
        <dbReference type="Proteomes" id="UP000789759"/>
    </source>
</evidence>
<keyword evidence="2" id="KW-1185">Reference proteome</keyword>
<comment type="caution">
    <text evidence="1">The sequence shown here is derived from an EMBL/GenBank/DDBJ whole genome shotgun (WGS) entry which is preliminary data.</text>
</comment>
<sequence>MALGPSYELPKFELQNITQAIHQLKYPHTGSTIATILKSIMQDWNIFEKYFMITTVNAKNMIKAISKIEEAKQLIQFFMSLKQSKQLEIAQALLNHKIYNNIAISSLKKLLNINNNIVTVIVNFNNSNSAFSDDLNLKEEIKFADEPEILNVESEIKKIKLKLTSYKTVKEY</sequence>
<organism evidence="1 2">
    <name type="scientific">Cetraspora pellucida</name>
    <dbReference type="NCBI Taxonomy" id="1433469"/>
    <lineage>
        <taxon>Eukaryota</taxon>
        <taxon>Fungi</taxon>
        <taxon>Fungi incertae sedis</taxon>
        <taxon>Mucoromycota</taxon>
        <taxon>Glomeromycotina</taxon>
        <taxon>Glomeromycetes</taxon>
        <taxon>Diversisporales</taxon>
        <taxon>Gigasporaceae</taxon>
        <taxon>Cetraspora</taxon>
    </lineage>
</organism>
<reference evidence="1" key="1">
    <citation type="submission" date="2021-06" db="EMBL/GenBank/DDBJ databases">
        <authorList>
            <person name="Kallberg Y."/>
            <person name="Tangrot J."/>
            <person name="Rosling A."/>
        </authorList>
    </citation>
    <scope>NUCLEOTIDE SEQUENCE</scope>
    <source>
        <strain evidence="1">FL966</strain>
    </source>
</reference>
<accession>A0A9N9ER46</accession>
<dbReference type="OrthoDB" id="2438421at2759"/>
<protein>
    <submittedName>
        <fullName evidence="1">9035_t:CDS:1</fullName>
    </submittedName>
</protein>
<dbReference type="Proteomes" id="UP000789759">
    <property type="component" value="Unassembled WGS sequence"/>
</dbReference>
<gene>
    <name evidence="1" type="ORF">CPELLU_LOCUS11281</name>
</gene>
<dbReference type="AlphaFoldDB" id="A0A9N9ER46"/>
<name>A0A9N9ER46_9GLOM</name>
<dbReference type="EMBL" id="CAJVQA010009873">
    <property type="protein sequence ID" value="CAG8690735.1"/>
    <property type="molecule type" value="Genomic_DNA"/>
</dbReference>
<proteinExistence type="predicted"/>
<evidence type="ECO:0000313" key="1">
    <source>
        <dbReference type="EMBL" id="CAG8690735.1"/>
    </source>
</evidence>